<reference evidence="3 4" key="1">
    <citation type="submission" date="2018-09" db="EMBL/GenBank/DDBJ databases">
        <authorList>
            <person name="Zhu H."/>
        </authorList>
    </citation>
    <scope>NUCLEOTIDE SEQUENCE [LARGE SCALE GENOMIC DNA]</scope>
    <source>
        <strain evidence="3 4">K2W22B-5</strain>
    </source>
</reference>
<accession>A0A418VXD8</accession>
<proteinExistence type="predicted"/>
<evidence type="ECO:0008006" key="5">
    <source>
        <dbReference type="Google" id="ProtNLM"/>
    </source>
</evidence>
<protein>
    <recommendedName>
        <fullName evidence="5">Cytochrome c family protein</fullName>
    </recommendedName>
</protein>
<comment type="caution">
    <text evidence="3">The sequence shown here is derived from an EMBL/GenBank/DDBJ whole genome shotgun (WGS) entry which is preliminary data.</text>
</comment>
<dbReference type="AlphaFoldDB" id="A0A418VXD8"/>
<gene>
    <name evidence="3" type="ORF">D3877_17130</name>
</gene>
<keyword evidence="4" id="KW-1185">Reference proteome</keyword>
<dbReference type="EMBL" id="QYUL01000002">
    <property type="protein sequence ID" value="RJF81828.1"/>
    <property type="molecule type" value="Genomic_DNA"/>
</dbReference>
<name>A0A418VXD8_9PROT</name>
<evidence type="ECO:0000256" key="2">
    <source>
        <dbReference type="SAM" id="SignalP"/>
    </source>
</evidence>
<feature type="chain" id="PRO_5019498275" description="Cytochrome c family protein" evidence="2">
    <location>
        <begin position="22"/>
        <end position="585"/>
    </location>
</feature>
<evidence type="ECO:0000313" key="3">
    <source>
        <dbReference type="EMBL" id="RJF81828.1"/>
    </source>
</evidence>
<evidence type="ECO:0000313" key="4">
    <source>
        <dbReference type="Proteomes" id="UP000283458"/>
    </source>
</evidence>
<evidence type="ECO:0000256" key="1">
    <source>
        <dbReference type="SAM" id="MobiDB-lite"/>
    </source>
</evidence>
<sequence>MHCGLPAAALTACLAANPALAQETKKCPMGIPVTYEMPYPCGDGSTGGVDMDAGAAYAWKALIALNWPAQSDTRDAPDKTKNFGDPGARVWETMRSKVELYPGNGSPTQAPHGVTLKDGKPTNGPRFGYDQAPVYVYSPEGVKTADGQVRACKGQEPVQTPAWTVLDETTQIGNNQTFAGVLPATPTKTNSQPQLIRYGVKMNQDVYSNIVQNQYWYSGSQSALSVASANYVKALASGQTQNPPSPYVDFAAPFAPANQGAPSSAENKTSSVEVKMSWRPLTEKEAASGRFFQAPVRYFEVEDNAPCWREDRWGLVGMHLISFTAAAPWGIWSTFEQADNILTADGKPTEDANGNIINPGSGPTPTSPELTSNPNVLTPIVTKNGEYCATPGARLFFRENPKYHTMPSDGAICVNSRWHAIPKEIAAINDSAHSAIRENLAKTGKTNSPWLYYKLINVQATPVDFDSKDNARFSSTASYYLANSTIETDYSLGMFTGDLKRGVPANKIHHFPDALVDYYNTRLLPFQAANLGFLEKPIRMGGCAGCHAFAATIGQDFSFALGDNVKAPESPTPFKKTSAFRNYKP</sequence>
<feature type="region of interest" description="Disordered" evidence="1">
    <location>
        <begin position="103"/>
        <end position="123"/>
    </location>
</feature>
<dbReference type="Proteomes" id="UP000283458">
    <property type="component" value="Unassembled WGS sequence"/>
</dbReference>
<keyword evidence="2" id="KW-0732">Signal</keyword>
<feature type="signal peptide" evidence="2">
    <location>
        <begin position="1"/>
        <end position="21"/>
    </location>
</feature>
<organism evidence="3 4">
    <name type="scientific">Azospirillum cavernae</name>
    <dbReference type="NCBI Taxonomy" id="2320860"/>
    <lineage>
        <taxon>Bacteria</taxon>
        <taxon>Pseudomonadati</taxon>
        <taxon>Pseudomonadota</taxon>
        <taxon>Alphaproteobacteria</taxon>
        <taxon>Rhodospirillales</taxon>
        <taxon>Azospirillaceae</taxon>
        <taxon>Azospirillum</taxon>
    </lineage>
</organism>